<sequence length="121" mass="14417">DSWTTENLWLDPSVKGQPETRKRMVDFLNPFCEFLSQKINELKNQESQKYAFHNFQMPQVIFNQDGCSDLQRLSRDTISNHWRKEIYHLDDEKLILGLSEAISHFLSQQNLMKSLLIGTWW</sequence>
<dbReference type="GO" id="GO:2000042">
    <property type="term" value="P:negative regulation of double-strand break repair via homologous recombination"/>
    <property type="evidence" value="ECO:0007669"/>
    <property type="project" value="TreeGrafter"/>
</dbReference>
<feature type="non-terminal residue" evidence="2">
    <location>
        <position position="1"/>
    </location>
</feature>
<evidence type="ECO:0000313" key="2">
    <source>
        <dbReference type="EMBL" id="KAB0345470.1"/>
    </source>
</evidence>
<dbReference type="InterPro" id="IPR027821">
    <property type="entry name" value="SHLD1"/>
</dbReference>
<dbReference type="EMBL" id="VCEA01000003">
    <property type="protein sequence ID" value="KAB0345470.1"/>
    <property type="molecule type" value="Genomic_DNA"/>
</dbReference>
<dbReference type="PANTHER" id="PTHR36863:SF1">
    <property type="entry name" value="SHIELDIN COMPLEX SUBUNIT 1"/>
    <property type="match status" value="1"/>
</dbReference>
<proteinExistence type="predicted"/>
<dbReference type="PANTHER" id="PTHR36863">
    <property type="entry name" value="SHIELDIN COMPLEX SUBUNIT 1"/>
    <property type="match status" value="1"/>
</dbReference>
<dbReference type="GO" id="GO:0045830">
    <property type="term" value="P:positive regulation of isotype switching"/>
    <property type="evidence" value="ECO:0007669"/>
    <property type="project" value="TreeGrafter"/>
</dbReference>
<dbReference type="Proteomes" id="UP000326458">
    <property type="component" value="Unassembled WGS sequence"/>
</dbReference>
<dbReference type="GO" id="GO:2001034">
    <property type="term" value="P:positive regulation of double-strand break repair via nonhomologous end joining"/>
    <property type="evidence" value="ECO:0007669"/>
    <property type="project" value="TreeGrafter"/>
</dbReference>
<comment type="caution">
    <text evidence="2">The sequence shown here is derived from an EMBL/GenBank/DDBJ whole genome shotgun (WGS) entry which is preliminary data.</text>
</comment>
<dbReference type="GO" id="GO:0035861">
    <property type="term" value="C:site of double-strand break"/>
    <property type="evidence" value="ECO:0007669"/>
    <property type="project" value="TreeGrafter"/>
</dbReference>
<organism evidence="2 3">
    <name type="scientific">Muntiacus muntjak</name>
    <name type="common">Barking deer</name>
    <name type="synonym">Indian muntjac</name>
    <dbReference type="NCBI Taxonomy" id="9888"/>
    <lineage>
        <taxon>Eukaryota</taxon>
        <taxon>Metazoa</taxon>
        <taxon>Chordata</taxon>
        <taxon>Craniata</taxon>
        <taxon>Vertebrata</taxon>
        <taxon>Euteleostomi</taxon>
        <taxon>Mammalia</taxon>
        <taxon>Eutheria</taxon>
        <taxon>Laurasiatheria</taxon>
        <taxon>Artiodactyla</taxon>
        <taxon>Ruminantia</taxon>
        <taxon>Pecora</taxon>
        <taxon>Cervidae</taxon>
        <taxon>Muntiacinae</taxon>
        <taxon>Muntiacus</taxon>
    </lineage>
</organism>
<keyword evidence="3" id="KW-1185">Reference proteome</keyword>
<dbReference type="Pfam" id="PF15021">
    <property type="entry name" value="SHLD1_C"/>
    <property type="match status" value="1"/>
</dbReference>
<dbReference type="InterPro" id="IPR053898">
    <property type="entry name" value="SHLD1_C"/>
</dbReference>
<dbReference type="AlphaFoldDB" id="A0A5N3VAF7"/>
<feature type="domain" description="Shieldin complex subunit 1 C-terminal" evidence="1">
    <location>
        <begin position="28"/>
        <end position="113"/>
    </location>
</feature>
<gene>
    <name evidence="2" type="ORF">FD754_022396</name>
</gene>
<reference evidence="2 3" key="1">
    <citation type="submission" date="2019-06" db="EMBL/GenBank/DDBJ databases">
        <title>Discovery of a novel chromosome fission-fusion reversal in muntjac.</title>
        <authorList>
            <person name="Mudd A.B."/>
            <person name="Bredeson J.V."/>
            <person name="Baum R."/>
            <person name="Hockemeyer D."/>
            <person name="Rokhsar D.S."/>
        </authorList>
    </citation>
    <scope>NUCLEOTIDE SEQUENCE [LARGE SCALE GENOMIC DNA]</scope>
    <source>
        <strain evidence="2">UTSW_UCB_Mm</strain>
        <tissue evidence="2">Fibroblast cell line</tissue>
    </source>
</reference>
<accession>A0A5N3VAF7</accession>
<name>A0A5N3VAF7_MUNMU</name>
<evidence type="ECO:0000259" key="1">
    <source>
        <dbReference type="Pfam" id="PF15021"/>
    </source>
</evidence>
<evidence type="ECO:0000313" key="3">
    <source>
        <dbReference type="Proteomes" id="UP000326458"/>
    </source>
</evidence>
<protein>
    <recommendedName>
        <fullName evidence="1">Shieldin complex subunit 1 C-terminal domain-containing protein</fullName>
    </recommendedName>
</protein>